<dbReference type="Proteomes" id="UP000275076">
    <property type="component" value="Unassembled WGS sequence"/>
</dbReference>
<sequence>QTEETNNAAADLASSIENITTKVGTMNDMSAKQEADHKDGMTQMDNLQSASETASTQTEKASSTVNELSNHVQNIETVLANIEGISEQ</sequence>
<feature type="compositionally biased region" description="Polar residues" evidence="1">
    <location>
        <begin position="43"/>
        <end position="68"/>
    </location>
</feature>
<feature type="non-terminal residue" evidence="2">
    <location>
        <position position="1"/>
    </location>
</feature>
<name>A0A3R9PDX5_9BACI</name>
<gene>
    <name evidence="2" type="ORF">D7Z54_35530</name>
</gene>
<feature type="compositionally biased region" description="Basic and acidic residues" evidence="1">
    <location>
        <begin position="31"/>
        <end position="40"/>
    </location>
</feature>
<protein>
    <recommendedName>
        <fullName evidence="4">Methyl-accepting chemotaxis protein</fullName>
    </recommendedName>
</protein>
<reference evidence="2 3" key="1">
    <citation type="submission" date="2018-10" db="EMBL/GenBank/DDBJ databases">
        <title>Draft genome sequence of Bacillus salarius IM0101, isolated from a hypersaline soil in Inner Mongolia, China.</title>
        <authorList>
            <person name="Yamprayoonswat W."/>
            <person name="Boonvisut S."/>
            <person name="Jumpathong W."/>
            <person name="Sittihan S."/>
            <person name="Ruangsuj P."/>
            <person name="Wanthongcharoen S."/>
            <person name="Thongpramul N."/>
            <person name="Pimmason S."/>
            <person name="Yu B."/>
            <person name="Yasawong M."/>
        </authorList>
    </citation>
    <scope>NUCLEOTIDE SEQUENCE [LARGE SCALE GENOMIC DNA]</scope>
    <source>
        <strain evidence="2 3">IM0101</strain>
    </source>
</reference>
<evidence type="ECO:0000313" key="3">
    <source>
        <dbReference type="Proteomes" id="UP000275076"/>
    </source>
</evidence>
<feature type="non-terminal residue" evidence="2">
    <location>
        <position position="88"/>
    </location>
</feature>
<feature type="region of interest" description="Disordered" evidence="1">
    <location>
        <begin position="25"/>
        <end position="68"/>
    </location>
</feature>
<evidence type="ECO:0000313" key="2">
    <source>
        <dbReference type="EMBL" id="RSL28663.1"/>
    </source>
</evidence>
<proteinExistence type="predicted"/>
<evidence type="ECO:0000256" key="1">
    <source>
        <dbReference type="SAM" id="MobiDB-lite"/>
    </source>
</evidence>
<dbReference type="Gene3D" id="1.10.287.950">
    <property type="entry name" value="Methyl-accepting chemotaxis protein"/>
    <property type="match status" value="1"/>
</dbReference>
<dbReference type="SUPFAM" id="SSF58104">
    <property type="entry name" value="Methyl-accepting chemotaxis protein (MCP) signaling domain"/>
    <property type="match status" value="1"/>
</dbReference>
<evidence type="ECO:0008006" key="4">
    <source>
        <dbReference type="Google" id="ProtNLM"/>
    </source>
</evidence>
<comment type="caution">
    <text evidence="2">The sequence shown here is derived from an EMBL/GenBank/DDBJ whole genome shotgun (WGS) entry which is preliminary data.</text>
</comment>
<organism evidence="2 3">
    <name type="scientific">Salibacterium salarium</name>
    <dbReference type="NCBI Taxonomy" id="284579"/>
    <lineage>
        <taxon>Bacteria</taxon>
        <taxon>Bacillati</taxon>
        <taxon>Bacillota</taxon>
        <taxon>Bacilli</taxon>
        <taxon>Bacillales</taxon>
        <taxon>Bacillaceae</taxon>
    </lineage>
</organism>
<keyword evidence="3" id="KW-1185">Reference proteome</keyword>
<dbReference type="AlphaFoldDB" id="A0A3R9PDX5"/>
<accession>A0A3R9PDX5</accession>
<dbReference type="RefSeq" id="WP_185820001.1">
    <property type="nucleotide sequence ID" value="NZ_RBVX01000293.1"/>
</dbReference>
<dbReference type="EMBL" id="RBVX01000293">
    <property type="protein sequence ID" value="RSL28663.1"/>
    <property type="molecule type" value="Genomic_DNA"/>
</dbReference>